<evidence type="ECO:0000259" key="7">
    <source>
        <dbReference type="Pfam" id="PF02875"/>
    </source>
</evidence>
<sequence>MKKSSLSDWLEYQQGLNSKAIDLNLTRVEEVYSAVNINLPKDNIFLVGGTNGKGTTVALIEDILIQKGLKTGVYTSPHLINYNERVSVNKTHVSDKELVNAFEQIEKFRGNVPLTYFEFGTLAAFYLLAMHECDAWIIEVGLGGRLDATNIIQSDVSIITNIDLDHQEFLGDSIEEIAYEKAGIAKPNRLIIYGDTVVQSIIEQQANLVDAKLISRDKEFSIQKKANQFFWSGVEHTIKGIHIPHHWAQGEINNLATSLAAIESYNSSLLPTTEILNNILKDFFIPGRFELIKSGTNWVLDVAHNPAAAKNFRERLSTLNIKQNNVMIFSMMKDKNLDLFINVFKDIVSEWVVCKMNTERSYTTLELKNRLAGLGIDNIKVMELTEEAFKYVENLEPISDNIIVSGSFELVGPAKQYLNQKRYLQ</sequence>
<dbReference type="GO" id="GO:0046872">
    <property type="term" value="F:metal ion binding"/>
    <property type="evidence" value="ECO:0007669"/>
    <property type="project" value="UniProtKB-KW"/>
</dbReference>
<evidence type="ECO:0000256" key="4">
    <source>
        <dbReference type="ARBA" id="ARBA00022741"/>
    </source>
</evidence>
<dbReference type="GO" id="GO:0008841">
    <property type="term" value="F:dihydrofolate synthase activity"/>
    <property type="evidence" value="ECO:0007669"/>
    <property type="project" value="TreeGrafter"/>
</dbReference>
<comment type="similarity">
    <text evidence="1">Belongs to the folylpolyglutamate synthase family.</text>
</comment>
<dbReference type="InterPro" id="IPR004101">
    <property type="entry name" value="Mur_ligase_C"/>
</dbReference>
<dbReference type="InterPro" id="IPR036565">
    <property type="entry name" value="Mur-like_cat_sf"/>
</dbReference>
<dbReference type="PANTHER" id="PTHR11136:SF0">
    <property type="entry name" value="DIHYDROFOLATE SYNTHETASE-RELATED"/>
    <property type="match status" value="1"/>
</dbReference>
<dbReference type="AlphaFoldDB" id="A0A381S3V2"/>
<protein>
    <recommendedName>
        <fullName evidence="10">Mur ligase central domain-containing protein</fullName>
    </recommendedName>
</protein>
<evidence type="ECO:0000259" key="8">
    <source>
        <dbReference type="Pfam" id="PF08245"/>
    </source>
</evidence>
<evidence type="ECO:0000313" key="9">
    <source>
        <dbReference type="EMBL" id="SUZ98008.1"/>
    </source>
</evidence>
<keyword evidence="4" id="KW-0547">Nucleotide-binding</keyword>
<feature type="domain" description="Mur ligase C-terminal" evidence="7">
    <location>
        <begin position="287"/>
        <end position="408"/>
    </location>
</feature>
<evidence type="ECO:0000256" key="3">
    <source>
        <dbReference type="ARBA" id="ARBA00022723"/>
    </source>
</evidence>
<dbReference type="PROSITE" id="PS01012">
    <property type="entry name" value="FOLYLPOLYGLU_SYNT_2"/>
    <property type="match status" value="1"/>
</dbReference>
<dbReference type="SUPFAM" id="SSF53623">
    <property type="entry name" value="MurD-like peptide ligases, catalytic domain"/>
    <property type="match status" value="1"/>
</dbReference>
<organism evidence="9">
    <name type="scientific">marine metagenome</name>
    <dbReference type="NCBI Taxonomy" id="408172"/>
    <lineage>
        <taxon>unclassified sequences</taxon>
        <taxon>metagenomes</taxon>
        <taxon>ecological metagenomes</taxon>
    </lineage>
</organism>
<keyword evidence="2" id="KW-0436">Ligase</keyword>
<evidence type="ECO:0008006" key="10">
    <source>
        <dbReference type="Google" id="ProtNLM"/>
    </source>
</evidence>
<dbReference type="PIRSF" id="PIRSF001563">
    <property type="entry name" value="Folylpolyglu_synth"/>
    <property type="match status" value="1"/>
</dbReference>
<evidence type="ECO:0000256" key="5">
    <source>
        <dbReference type="ARBA" id="ARBA00022840"/>
    </source>
</evidence>
<keyword evidence="5" id="KW-0067">ATP-binding</keyword>
<dbReference type="InterPro" id="IPR001645">
    <property type="entry name" value="Folylpolyglutamate_synth"/>
</dbReference>
<proteinExistence type="inferred from homology"/>
<feature type="domain" description="Mur ligase central" evidence="8">
    <location>
        <begin position="47"/>
        <end position="243"/>
    </location>
</feature>
<dbReference type="Gene3D" id="3.40.1190.10">
    <property type="entry name" value="Mur-like, catalytic domain"/>
    <property type="match status" value="1"/>
</dbReference>
<dbReference type="InterPro" id="IPR036615">
    <property type="entry name" value="Mur_ligase_C_dom_sf"/>
</dbReference>
<keyword evidence="3" id="KW-0479">Metal-binding</keyword>
<dbReference type="Pfam" id="PF02875">
    <property type="entry name" value="Mur_ligase_C"/>
    <property type="match status" value="1"/>
</dbReference>
<dbReference type="GO" id="GO:0005524">
    <property type="term" value="F:ATP binding"/>
    <property type="evidence" value="ECO:0007669"/>
    <property type="project" value="UniProtKB-KW"/>
</dbReference>
<gene>
    <name evidence="9" type="ORF">METZ01_LOCUS50862</name>
</gene>
<dbReference type="Gene3D" id="3.90.190.20">
    <property type="entry name" value="Mur ligase, C-terminal domain"/>
    <property type="match status" value="1"/>
</dbReference>
<dbReference type="SUPFAM" id="SSF53244">
    <property type="entry name" value="MurD-like peptide ligases, peptide-binding domain"/>
    <property type="match status" value="1"/>
</dbReference>
<evidence type="ECO:0000256" key="2">
    <source>
        <dbReference type="ARBA" id="ARBA00022598"/>
    </source>
</evidence>
<dbReference type="GO" id="GO:0005737">
    <property type="term" value="C:cytoplasm"/>
    <property type="evidence" value="ECO:0007669"/>
    <property type="project" value="TreeGrafter"/>
</dbReference>
<keyword evidence="6" id="KW-0460">Magnesium</keyword>
<dbReference type="InterPro" id="IPR013221">
    <property type="entry name" value="Mur_ligase_cen"/>
</dbReference>
<dbReference type="NCBIfam" id="TIGR01499">
    <property type="entry name" value="folC"/>
    <property type="match status" value="1"/>
</dbReference>
<dbReference type="Pfam" id="PF08245">
    <property type="entry name" value="Mur_ligase_M"/>
    <property type="match status" value="1"/>
</dbReference>
<dbReference type="GO" id="GO:0004326">
    <property type="term" value="F:tetrahydrofolylpolyglutamate synthase activity"/>
    <property type="evidence" value="ECO:0007669"/>
    <property type="project" value="InterPro"/>
</dbReference>
<evidence type="ECO:0000256" key="1">
    <source>
        <dbReference type="ARBA" id="ARBA00008276"/>
    </source>
</evidence>
<evidence type="ECO:0000256" key="6">
    <source>
        <dbReference type="ARBA" id="ARBA00022842"/>
    </source>
</evidence>
<name>A0A381S3V2_9ZZZZ</name>
<accession>A0A381S3V2</accession>
<dbReference type="EMBL" id="UINC01002563">
    <property type="protein sequence ID" value="SUZ98008.1"/>
    <property type="molecule type" value="Genomic_DNA"/>
</dbReference>
<dbReference type="PANTHER" id="PTHR11136">
    <property type="entry name" value="FOLYLPOLYGLUTAMATE SYNTHASE-RELATED"/>
    <property type="match status" value="1"/>
</dbReference>
<dbReference type="InterPro" id="IPR018109">
    <property type="entry name" value="Folylpolyglutamate_synth_CS"/>
</dbReference>
<reference evidence="9" key="1">
    <citation type="submission" date="2018-05" db="EMBL/GenBank/DDBJ databases">
        <authorList>
            <person name="Lanie J.A."/>
            <person name="Ng W.-L."/>
            <person name="Kazmierczak K.M."/>
            <person name="Andrzejewski T.M."/>
            <person name="Davidsen T.M."/>
            <person name="Wayne K.J."/>
            <person name="Tettelin H."/>
            <person name="Glass J.I."/>
            <person name="Rusch D."/>
            <person name="Podicherti R."/>
            <person name="Tsui H.-C.T."/>
            <person name="Winkler M.E."/>
        </authorList>
    </citation>
    <scope>NUCLEOTIDE SEQUENCE</scope>
</reference>